<evidence type="ECO:0000313" key="2">
    <source>
        <dbReference type="Proteomes" id="UP001597425"/>
    </source>
</evidence>
<reference evidence="2" key="1">
    <citation type="journal article" date="2019" name="Int. J. Syst. Evol. Microbiol.">
        <title>The Global Catalogue of Microorganisms (GCM) 10K type strain sequencing project: providing services to taxonomists for standard genome sequencing and annotation.</title>
        <authorList>
            <consortium name="The Broad Institute Genomics Platform"/>
            <consortium name="The Broad Institute Genome Sequencing Center for Infectious Disease"/>
            <person name="Wu L."/>
            <person name="Ma J."/>
        </authorList>
    </citation>
    <scope>NUCLEOTIDE SEQUENCE [LARGE SCALE GENOMIC DNA]</scope>
    <source>
        <strain evidence="2">KCTC 12848</strain>
    </source>
</reference>
<proteinExistence type="predicted"/>
<dbReference type="RefSeq" id="WP_265723253.1">
    <property type="nucleotide sequence ID" value="NZ_JAPIVK010000043.1"/>
</dbReference>
<name>A0ABW5EB38_9GAMM</name>
<gene>
    <name evidence="1" type="ORF">ACFSKX_09170</name>
</gene>
<dbReference type="EMBL" id="JBHUJD010000009">
    <property type="protein sequence ID" value="MFD2310584.1"/>
    <property type="molecule type" value="Genomic_DNA"/>
</dbReference>
<organism evidence="1 2">
    <name type="scientific">Microbulbifer halophilus</name>
    <dbReference type="NCBI Taxonomy" id="453963"/>
    <lineage>
        <taxon>Bacteria</taxon>
        <taxon>Pseudomonadati</taxon>
        <taxon>Pseudomonadota</taxon>
        <taxon>Gammaproteobacteria</taxon>
        <taxon>Cellvibrionales</taxon>
        <taxon>Microbulbiferaceae</taxon>
        <taxon>Microbulbifer</taxon>
    </lineage>
</organism>
<dbReference type="Proteomes" id="UP001597425">
    <property type="component" value="Unassembled WGS sequence"/>
</dbReference>
<evidence type="ECO:0000313" key="1">
    <source>
        <dbReference type="EMBL" id="MFD2310584.1"/>
    </source>
</evidence>
<accession>A0ABW5EB38</accession>
<comment type="caution">
    <text evidence="1">The sequence shown here is derived from an EMBL/GenBank/DDBJ whole genome shotgun (WGS) entry which is preliminary data.</text>
</comment>
<keyword evidence="2" id="KW-1185">Reference proteome</keyword>
<sequence>MLTEQRWVFYARSGVPLSPAIFLPRTHNAGAPKKIKRCEGKMSQKIRDIVAWVKYGATMVAVYRP</sequence>
<protein>
    <submittedName>
        <fullName evidence="1">Uncharacterized protein</fullName>
    </submittedName>
</protein>